<dbReference type="Gene3D" id="2.60.200.40">
    <property type="match status" value="1"/>
</dbReference>
<keyword evidence="4" id="KW-0808">Transferase</keyword>
<dbReference type="EC" id="2.7.1.91" evidence="11"/>
<dbReference type="GO" id="GO:0005524">
    <property type="term" value="F:ATP binding"/>
    <property type="evidence" value="ECO:0007669"/>
    <property type="project" value="UniProtKB-KW"/>
</dbReference>
<dbReference type="PROSITE" id="PS50237">
    <property type="entry name" value="HECT"/>
    <property type="match status" value="1"/>
</dbReference>
<dbReference type="GO" id="GO:0008481">
    <property type="term" value="F:sphingosine kinase activity"/>
    <property type="evidence" value="ECO:0007669"/>
    <property type="project" value="UniProtKB-EC"/>
</dbReference>
<feature type="region of interest" description="Disordered" evidence="12">
    <location>
        <begin position="16"/>
        <end position="42"/>
    </location>
</feature>
<dbReference type="Gene3D" id="3.90.1750.10">
    <property type="entry name" value="Hect, E3 ligase catalytic domains"/>
    <property type="match status" value="1"/>
</dbReference>
<dbReference type="FunFam" id="3.30.2410.10:FF:000003">
    <property type="entry name" value="probable E3 ubiquitin-protein ligase HERC4 isoform X1"/>
    <property type="match status" value="1"/>
</dbReference>
<dbReference type="InterPro" id="IPR051709">
    <property type="entry name" value="Ub-ligase/GTPase-reg"/>
</dbReference>
<proteinExistence type="predicted"/>
<dbReference type="SMART" id="SM00046">
    <property type="entry name" value="DAGKc"/>
    <property type="match status" value="1"/>
</dbReference>
<keyword evidence="5" id="KW-0677">Repeat</keyword>
<dbReference type="PRINTS" id="PR00633">
    <property type="entry name" value="RCCNDNSATION"/>
</dbReference>
<dbReference type="InterPro" id="IPR016064">
    <property type="entry name" value="NAD/diacylglycerol_kinase_sf"/>
</dbReference>
<evidence type="ECO:0000256" key="2">
    <source>
        <dbReference type="ARBA" id="ARBA00004496"/>
    </source>
</evidence>
<evidence type="ECO:0000256" key="6">
    <source>
        <dbReference type="ARBA" id="ARBA00022741"/>
    </source>
</evidence>
<evidence type="ECO:0000256" key="4">
    <source>
        <dbReference type="ARBA" id="ARBA00022679"/>
    </source>
</evidence>
<dbReference type="FunFam" id="3.40.50.10330:FF:000005">
    <property type="entry name" value="Sphingosine kinase 2"/>
    <property type="match status" value="1"/>
</dbReference>
<dbReference type="SUPFAM" id="SSF50985">
    <property type="entry name" value="RCC1/BLIP-II"/>
    <property type="match status" value="1"/>
</dbReference>
<evidence type="ECO:0000256" key="10">
    <source>
        <dbReference type="ARBA" id="ARBA00023136"/>
    </source>
</evidence>
<evidence type="ECO:0000256" key="8">
    <source>
        <dbReference type="ARBA" id="ARBA00022786"/>
    </source>
</evidence>
<comment type="subcellular location">
    <subcellularLocation>
        <location evidence="2">Cytoplasm</location>
    </subcellularLocation>
    <subcellularLocation>
        <location evidence="1">Endomembrane system</location>
    </subcellularLocation>
</comment>
<dbReference type="InterPro" id="IPR009091">
    <property type="entry name" value="RCC1/BLIP-II"/>
</dbReference>
<protein>
    <recommendedName>
        <fullName evidence="11">sphingosine kinase</fullName>
        <ecNumber evidence="11">2.7.1.91</ecNumber>
    </recommendedName>
</protein>
<dbReference type="InterPro" id="IPR035983">
    <property type="entry name" value="Hect_E3_ubiquitin_ligase"/>
</dbReference>
<accession>A0A182ILN7</accession>
<dbReference type="PROSITE" id="PS50012">
    <property type="entry name" value="RCC1_3"/>
    <property type="match status" value="7"/>
</dbReference>
<feature type="region of interest" description="Disordered" evidence="12">
    <location>
        <begin position="507"/>
        <end position="526"/>
    </location>
</feature>
<evidence type="ECO:0000256" key="12">
    <source>
        <dbReference type="SAM" id="MobiDB-lite"/>
    </source>
</evidence>
<dbReference type="EnsemblMetazoa" id="AATE001497-RA">
    <property type="protein sequence ID" value="AATE001497-PA.1"/>
    <property type="gene ID" value="AATE001497"/>
</dbReference>
<dbReference type="Gene3D" id="3.30.2410.10">
    <property type="entry name" value="Hect, E3 ligase catalytic domain"/>
    <property type="match status" value="1"/>
</dbReference>
<dbReference type="Pfam" id="PF25390">
    <property type="entry name" value="WD40_RLD"/>
    <property type="match status" value="1"/>
</dbReference>
<dbReference type="Gene3D" id="3.30.2160.10">
    <property type="entry name" value="Hect, E3 ligase catalytic domain"/>
    <property type="match status" value="1"/>
</dbReference>
<evidence type="ECO:0000256" key="7">
    <source>
        <dbReference type="ARBA" id="ARBA00022777"/>
    </source>
</evidence>
<reference evidence="13" key="1">
    <citation type="submission" date="2022-08" db="UniProtKB">
        <authorList>
            <consortium name="EnsemblMetazoa"/>
        </authorList>
    </citation>
    <scope>IDENTIFICATION</scope>
    <source>
        <strain evidence="13">EBRO</strain>
    </source>
</reference>
<dbReference type="PANTHER" id="PTHR45622">
    <property type="entry name" value="UBIQUITIN-PROTEIN LIGASE E3A-RELATED"/>
    <property type="match status" value="1"/>
</dbReference>
<sequence>MDTVAAYRPKVDLSELDGRSEHEHEGKRLAPPDVLDNGGAPQQQPTVYLTETFYISSKKNTVFEVRLTDKGLCLKKQSNGSTKEQTIPLKDIIGCRCLRSKRRSRGSSSCTCASISSSGQLKVVEENSGEQDETDVSAYLYIYAYILKRNRRGGFRERTTITLRFRSFDRYEDNNREAQKWRAAIKHLIAGEPVQRLTYQPKETRKMLVILNPKSGSGKAREAFQQRVAPILAEAEIPYDLHITKKCNWAREFVRVRDVYLWRGILVVGGDGIFFEVLNGLFEREDWQTAIDELPIGIIPCGSGNGLAKTVSFLYEEPFETKPVLASALMVVKGRHSMLDVVRVETRSNIMFSFLSVGWGLISDIDIESERLRAIGGQRFTVWSVHRLISLRTYHGTVAYLPALVSQSNGGSLSAPGYANGGGGGIGTLKHSVSYNTTLNCRDCRGGQDGTGCGMGSCDACDTNFSDVLSLETGTNLDAFRPRIDSWYSATSRKSTYFSTVDSVYESDKASNDDDPTQTGGPNGAPFVQMYGPPSRLPALTAAIPDSWQCITGDFVMVHAAYQTHLSTDCYFAPQSRLNDGIIWLLIIRAGVSRSQLLSFLLGLSSGTHIPMQANEHIQMVPVTAFRIEPAGTTGHMTVDGENVECGPIQGEVFPSLAKVMVPNTVPSRNIIMVIFCWGNTGQGELGLGGIEDEQVMVPRKMEWAQAEDVSQAACGANHTLFLTKDGKMYACGNNDHGQLGHDTSALPNKRPQLITSLDDYIITQASCGTAHSLALTNWGQLFSWGSNALGQLGHELEVGRQPTPRLIKPIAAKHVVQIASGQYHCLALTNSGELYAWGSNAYGQLGIGTTSEKVSTPTLVKSLAGVPLAFIACGGNHSFAVSKSGAIFGWGKNTFGQLGLNDLNSRCYPTQLRTLRNLGVRYISCGDDFSVFLTNEGGVFTCGAGSFGQLGHGSCSNEILPRMVFELMGSKITQIACGRRHTLAFVASRGKIYGFGLSGVGQLGIGMVGNFNTPQLVRGPWFNSGLKSEEQTGCVKRIFSGGDQCFVSFFDNEDSADYRLYDKTTQILSLTVDMGKELAEIEPEQTVDQDLIQAVETIFRSLACMNGSLLLPNDEHFCCTSKHPGVDMGAAEATFEHIRKIEHESLKQLICDSIASELLGALMPSPADVETLRVYLLLPLYHEFINPKNYQQLHSPFSQAVLKLAQTACDIVLSWWAKMSREYFERLVENFKSVIVYIIGFKFPRASAAAAEDEQALLVDTHLSAALDMLSRLYWSNHNRRTDKLPYGYFHINEINDLVDIPRHYGTWVTFSKSCTFSLCNYPFIFNAAAKTLMLQMDQAMQMDVAMHTPSVTNMLAFLHNPMSVQYIWLNVSRENIVNDTIRELSRYQTSDLKKPIRIKFHDEEAEDAGGVRKEFFMLLLREVLDPKYGMFKSFEDSRTIWFTEDFFDCDDGMFGLIGILCGLAIYNFTIIALPFPLALYKKLLNEAVDMEDLRDLAPVVANSMQRILDYDQPDMEEVFDLTFCTTRDYFGEIQTIPLKPNGDKIRLTQENKQEFVKLYIDYVFNKSVEKSFQQFHAGFMRVCGGRVLKLFKAHELMAVVVGNEEYDWLALEETAEYKNGYSSGDQTIRWFWEVFHELPLEEKKKFLLFLTGCDRIPILGMKAIKIIIQRTQDDKFLPVAHTCFNLLDLPPYQTKEKLKYKLLQAIQQTQGFSLV</sequence>
<keyword evidence="6" id="KW-0547">Nucleotide-binding</keyword>
<dbReference type="GO" id="GO:0042981">
    <property type="term" value="P:regulation of apoptotic process"/>
    <property type="evidence" value="ECO:0007669"/>
    <property type="project" value="UniProtKB-ARBA"/>
</dbReference>
<evidence type="ECO:0000256" key="9">
    <source>
        <dbReference type="ARBA" id="ARBA00022840"/>
    </source>
</evidence>
<dbReference type="InterPro" id="IPR017438">
    <property type="entry name" value="ATP-NAD_kinase_N"/>
</dbReference>
<keyword evidence="9" id="KW-0067">ATP-binding</keyword>
<dbReference type="GO" id="GO:0004842">
    <property type="term" value="F:ubiquitin-protein transferase activity"/>
    <property type="evidence" value="ECO:0007669"/>
    <property type="project" value="InterPro"/>
</dbReference>
<dbReference type="PANTHER" id="PTHR45622:SF76">
    <property type="entry name" value="HECT AND RLD DOMAIN CONTAINING E3 UBIQUITIN LIGASE 4, ISOFORM C"/>
    <property type="match status" value="1"/>
</dbReference>
<name>A0A182ILN7_ANOAO</name>
<dbReference type="InterPro" id="IPR001206">
    <property type="entry name" value="Diacylglycerol_kinase_cat_dom"/>
</dbReference>
<keyword evidence="7" id="KW-0418">Kinase</keyword>
<dbReference type="SUPFAM" id="SSF56204">
    <property type="entry name" value="Hect, E3 ligase catalytic domain"/>
    <property type="match status" value="1"/>
</dbReference>
<dbReference type="PROSITE" id="PS00626">
    <property type="entry name" value="RCC1_2"/>
    <property type="match status" value="2"/>
</dbReference>
<keyword evidence="8" id="KW-0833">Ubl conjugation pathway</keyword>
<dbReference type="FunFam" id="3.30.2160.10:FF:000004">
    <property type="entry name" value="probable E3 ubiquitin-protein ligase HERC4 isoform X1"/>
    <property type="match status" value="1"/>
</dbReference>
<dbReference type="VEuPathDB" id="VectorBase:AATE001497"/>
<evidence type="ECO:0000256" key="3">
    <source>
        <dbReference type="ARBA" id="ARBA00022490"/>
    </source>
</evidence>
<feature type="compositionally biased region" description="Basic and acidic residues" evidence="12">
    <location>
        <begin position="16"/>
        <end position="30"/>
    </location>
</feature>
<dbReference type="GO" id="GO:0012505">
    <property type="term" value="C:endomembrane system"/>
    <property type="evidence" value="ECO:0007669"/>
    <property type="project" value="UniProtKB-SubCell"/>
</dbReference>
<dbReference type="PROSITE" id="PS50146">
    <property type="entry name" value="DAGK"/>
    <property type="match status" value="1"/>
</dbReference>
<dbReference type="STRING" id="41427.A0A182ILN7"/>
<dbReference type="SMART" id="SM00119">
    <property type="entry name" value="HECTc"/>
    <property type="match status" value="1"/>
</dbReference>
<dbReference type="Pfam" id="PF00781">
    <property type="entry name" value="DAGK_cat"/>
    <property type="match status" value="1"/>
</dbReference>
<keyword evidence="3" id="KW-0963">Cytoplasm</keyword>
<dbReference type="Gene3D" id="2.130.10.30">
    <property type="entry name" value="Regulator of chromosome condensation 1/beta-lactamase-inhibitor protein II"/>
    <property type="match status" value="3"/>
</dbReference>
<dbReference type="GO" id="GO:0005737">
    <property type="term" value="C:cytoplasm"/>
    <property type="evidence" value="ECO:0007669"/>
    <property type="project" value="UniProtKB-SubCell"/>
</dbReference>
<keyword evidence="10" id="KW-0472">Membrane</keyword>
<dbReference type="InterPro" id="IPR058923">
    <property type="entry name" value="RCC1-like_dom"/>
</dbReference>
<evidence type="ECO:0000256" key="5">
    <source>
        <dbReference type="ARBA" id="ARBA00022737"/>
    </source>
</evidence>
<dbReference type="SUPFAM" id="SSF111331">
    <property type="entry name" value="NAD kinase/diacylglycerol kinase-like"/>
    <property type="match status" value="1"/>
</dbReference>
<dbReference type="Gene3D" id="3.40.50.10330">
    <property type="entry name" value="Probable inorganic polyphosphate/atp-NAD kinase, domain 1"/>
    <property type="match status" value="1"/>
</dbReference>
<evidence type="ECO:0000313" key="13">
    <source>
        <dbReference type="EnsemblMetazoa" id="AATE001497-PA.1"/>
    </source>
</evidence>
<dbReference type="InterPro" id="IPR000408">
    <property type="entry name" value="Reg_chr_condens"/>
</dbReference>
<organism evidence="13">
    <name type="scientific">Anopheles atroparvus</name>
    <name type="common">European mosquito</name>
    <dbReference type="NCBI Taxonomy" id="41427"/>
    <lineage>
        <taxon>Eukaryota</taxon>
        <taxon>Metazoa</taxon>
        <taxon>Ecdysozoa</taxon>
        <taxon>Arthropoda</taxon>
        <taxon>Hexapoda</taxon>
        <taxon>Insecta</taxon>
        <taxon>Pterygota</taxon>
        <taxon>Neoptera</taxon>
        <taxon>Endopterygota</taxon>
        <taxon>Diptera</taxon>
        <taxon>Nematocera</taxon>
        <taxon>Culicoidea</taxon>
        <taxon>Culicidae</taxon>
        <taxon>Anophelinae</taxon>
        <taxon>Anopheles</taxon>
    </lineage>
</organism>
<dbReference type="InterPro" id="IPR000569">
    <property type="entry name" value="HECT_dom"/>
</dbReference>
<dbReference type="GO" id="GO:0009966">
    <property type="term" value="P:regulation of signal transduction"/>
    <property type="evidence" value="ECO:0007669"/>
    <property type="project" value="UniProtKB-ARBA"/>
</dbReference>
<evidence type="ECO:0000256" key="11">
    <source>
        <dbReference type="ARBA" id="ARBA00044037"/>
    </source>
</evidence>
<dbReference type="CDD" id="cd00078">
    <property type="entry name" value="HECTc"/>
    <property type="match status" value="1"/>
</dbReference>
<dbReference type="Pfam" id="PF00632">
    <property type="entry name" value="HECT"/>
    <property type="match status" value="1"/>
</dbReference>
<evidence type="ECO:0000256" key="1">
    <source>
        <dbReference type="ARBA" id="ARBA00004308"/>
    </source>
</evidence>